<accession>A0A4Z0WCY4</accession>
<organism evidence="1 2">
    <name type="scientific">Natronospirillum operosum</name>
    <dbReference type="NCBI Taxonomy" id="2759953"/>
    <lineage>
        <taxon>Bacteria</taxon>
        <taxon>Pseudomonadati</taxon>
        <taxon>Pseudomonadota</taxon>
        <taxon>Gammaproteobacteria</taxon>
        <taxon>Oceanospirillales</taxon>
        <taxon>Natronospirillaceae</taxon>
        <taxon>Natronospirillum</taxon>
    </lineage>
</organism>
<keyword evidence="2" id="KW-1185">Reference proteome</keyword>
<gene>
    <name evidence="1" type="ORF">E4656_13290</name>
</gene>
<reference evidence="1 2" key="1">
    <citation type="submission" date="2019-04" db="EMBL/GenBank/DDBJ databases">
        <title>Natronospirillum operosus gen. nov., sp. nov., a haloalkaliphilic satellite isolated from decaying biomass of laboratory culture of cyanobacterium Geitlerinema sp. and proposal of Natronospirillaceae fam. nov. and Saccharospirillaceae fam. nov.</title>
        <authorList>
            <person name="Kevbrin V."/>
            <person name="Boltyanskaya Y."/>
            <person name="Koziaeva V."/>
            <person name="Grouzdev D.S."/>
            <person name="Park M."/>
            <person name="Cho J."/>
        </authorList>
    </citation>
    <scope>NUCLEOTIDE SEQUENCE [LARGE SCALE GENOMIC DNA]</scope>
    <source>
        <strain evidence="1 2">G-116</strain>
    </source>
</reference>
<dbReference type="Proteomes" id="UP000297475">
    <property type="component" value="Unassembled WGS sequence"/>
</dbReference>
<evidence type="ECO:0000313" key="1">
    <source>
        <dbReference type="EMBL" id="TGG92444.1"/>
    </source>
</evidence>
<dbReference type="AlphaFoldDB" id="A0A4Z0WCY4"/>
<sequence>MQEIDLKQEDWPYRLIVDPTGLRLHFVSLGDEGETISVWQLELDPRSGPLEHYFFTAPDQCILVQRLGRIHGLDIPRQSTEFEMQVETDSAVRAVQFSSLTNKIFLVFRCNGRTELRGLKASEGRIFHNFDLPGHLFNGHLQEGPGFSLMLYTHGRERRQGQKIWYHGYHSINPIGQSFSTEISPLDHPPRLQLGATPPLLRNDIGIGLLPYRPVATGSQSNPSAIRLHVFWPNDMHGKRFLRARDVGVHPLRDLDFEGTGEALPWLLRQGMAAPAGTHGATEHGLLCDFNYRYGELPQWFAWSEGYLRRIETSGEMTPWIRPLTPDGNMLSQPRVRAVQNDGLFVQSGEQGFYLPTDGLENTDSDDTLAPALIPLTPAELHFARFGPARTAHLARQTQQ</sequence>
<name>A0A4Z0WCY4_9GAMM</name>
<dbReference type="RefSeq" id="WP_135483777.1">
    <property type="nucleotide sequence ID" value="NZ_SRMF01000005.1"/>
</dbReference>
<evidence type="ECO:0000313" key="2">
    <source>
        <dbReference type="Proteomes" id="UP000297475"/>
    </source>
</evidence>
<dbReference type="EMBL" id="SRMF01000005">
    <property type="protein sequence ID" value="TGG92444.1"/>
    <property type="molecule type" value="Genomic_DNA"/>
</dbReference>
<proteinExistence type="predicted"/>
<comment type="caution">
    <text evidence="1">The sequence shown here is derived from an EMBL/GenBank/DDBJ whole genome shotgun (WGS) entry which is preliminary data.</text>
</comment>
<protein>
    <submittedName>
        <fullName evidence="1">Uncharacterized protein</fullName>
    </submittedName>
</protein>
<dbReference type="OrthoDB" id="7057642at2"/>